<organism evidence="2 3">
    <name type="scientific">White spot syndrome virus</name>
    <dbReference type="NCBI Taxonomy" id="342409"/>
    <lineage>
        <taxon>Viruses</taxon>
        <taxon>Viruses incertae sedis</taxon>
        <taxon>Naldaviricetes</taxon>
        <taxon>Nimaviridae</taxon>
        <taxon>Whispovirus</taxon>
    </lineage>
</organism>
<feature type="compositionally biased region" description="Acidic residues" evidence="1">
    <location>
        <begin position="316"/>
        <end position="334"/>
    </location>
</feature>
<proteinExistence type="predicted"/>
<sequence length="607" mass="67206">MRDDTFNQETAVKLVRWYTEYDCCCPLVNRVERLLGSFGGGVDATSVRSRPALYEEDKKGDKCIPFRITSLIEGILLERALTKPDLAAAAFDVSEKLVYCSCNNTQGNFDVSSMTIWIDGNNSKKYEVTCPSCTVEKISGGAESIHKKPMSLLAFFNNLVEKEAFAERIELKKLYLSLLTGSAAGGGGMYKDSSQQSSFNGSWTSLLFHTSKKDKTRLEAEVLVSNKIKHTSRLQPRCVCSDLLYALCSTTNNSASYAYKARNLCVIEGGEFLYFKYTIFEENGPFDSKTDLQSLVNNEPVSETNSSALAASSSSLEDDDDCCDDDDDDDDDEDEKTKKKQPKKQTKKQKTTTSTLPPISKTNHDNMLMNVLKKGAVNGKRKMMDSLSGKKGQHSKKLKTSAAAGGGASSDVVAGENEEENNPSSVSPTNNRDRKDYVLPCPQIEEVTIFSQHRMNNNKLAESVVKHSVVINGNCLNLFVIQHRKKYILPHENILFCPPLVQHVGFNKFRILTGVSCFFDRIEIVFSDQSDSVVLSNNAAHSAILRLLSYIRENSLKRSVRTASVKGIDFVVKSQDTNIGIPLSNKEIRERQLCSASTLSMLAGLGK</sequence>
<name>A0A2U9QW25_9VIRU</name>
<feature type="region of interest" description="Disordered" evidence="1">
    <location>
        <begin position="382"/>
        <end position="435"/>
    </location>
</feature>
<feature type="compositionally biased region" description="Low complexity" evidence="1">
    <location>
        <begin position="306"/>
        <end position="315"/>
    </location>
</feature>
<evidence type="ECO:0000256" key="1">
    <source>
        <dbReference type="SAM" id="MobiDB-lite"/>
    </source>
</evidence>
<evidence type="ECO:0000313" key="2">
    <source>
        <dbReference type="EMBL" id="AWU58842.1"/>
    </source>
</evidence>
<feature type="compositionally biased region" description="Basic residues" evidence="1">
    <location>
        <begin position="338"/>
        <end position="350"/>
    </location>
</feature>
<accession>A0A2U9QW25</accession>
<evidence type="ECO:0000313" key="3">
    <source>
        <dbReference type="Proteomes" id="UP000273684"/>
    </source>
</evidence>
<evidence type="ECO:0008006" key="4">
    <source>
        <dbReference type="Google" id="ProtNLM"/>
    </source>
</evidence>
<feature type="region of interest" description="Disordered" evidence="1">
    <location>
        <begin position="299"/>
        <end position="368"/>
    </location>
</feature>
<dbReference type="EMBL" id="KU216744">
    <property type="protein sequence ID" value="AWU58842.1"/>
    <property type="molecule type" value="Genomic_DNA"/>
</dbReference>
<reference evidence="2 3" key="1">
    <citation type="journal article" date="2016" name="Genome Announc.">
        <title>Draft Genome Sequence of White Spot Syndrome Virus Isolated from Cultured Litopenaeus vannamei in Mexico.</title>
        <authorList>
            <person name="Rodriguez-Anaya L.Z."/>
            <person name="Gonzalez-Galaviz J.R."/>
            <person name="Casillas-Hernandez R."/>
            <person name="Lares-Villa F."/>
            <person name="Estrada K."/>
            <person name="Ibarra-Gamez J.C."/>
            <person name="Sanchez-Flores A."/>
        </authorList>
    </citation>
    <scope>NUCLEOTIDE SEQUENCE [LARGE SCALE GENOMIC DNA]</scope>
    <source>
        <strain evidence="2 3">MEX2008</strain>
    </source>
</reference>
<protein>
    <recommendedName>
        <fullName evidence="4">Wsv440</fullName>
    </recommendedName>
</protein>
<dbReference type="Proteomes" id="UP000273684">
    <property type="component" value="Genome"/>
</dbReference>